<comment type="caution">
    <text evidence="2">The sequence shown here is derived from an EMBL/GenBank/DDBJ whole genome shotgun (WGS) entry which is preliminary data.</text>
</comment>
<proteinExistence type="predicted"/>
<accession>A0A554LHE8</accession>
<feature type="transmembrane region" description="Helical" evidence="1">
    <location>
        <begin position="26"/>
        <end position="45"/>
    </location>
</feature>
<dbReference type="Gene3D" id="2.60.120.260">
    <property type="entry name" value="Galactose-binding domain-like"/>
    <property type="match status" value="1"/>
</dbReference>
<evidence type="ECO:0000313" key="2">
    <source>
        <dbReference type="EMBL" id="TSC92291.1"/>
    </source>
</evidence>
<dbReference type="EMBL" id="VMGK01000037">
    <property type="protein sequence ID" value="TSC92291.1"/>
    <property type="molecule type" value="Genomic_DNA"/>
</dbReference>
<dbReference type="Proteomes" id="UP000315689">
    <property type="component" value="Unassembled WGS sequence"/>
</dbReference>
<dbReference type="InterPro" id="IPR008979">
    <property type="entry name" value="Galactose-bd-like_sf"/>
</dbReference>
<name>A0A554LHE8_9BACT</name>
<protein>
    <submittedName>
        <fullName evidence="2">Uncharacterized protein</fullName>
    </submittedName>
</protein>
<organism evidence="2 3">
    <name type="scientific">Candidatus Berkelbacteria bacterium Licking1014_7</name>
    <dbReference type="NCBI Taxonomy" id="2017147"/>
    <lineage>
        <taxon>Bacteria</taxon>
        <taxon>Candidatus Berkelbacteria</taxon>
    </lineage>
</organism>
<gene>
    <name evidence="2" type="ORF">CEN89_767</name>
</gene>
<dbReference type="SUPFAM" id="SSF49785">
    <property type="entry name" value="Galactose-binding domain-like"/>
    <property type="match status" value="1"/>
</dbReference>
<evidence type="ECO:0000256" key="1">
    <source>
        <dbReference type="SAM" id="Phobius"/>
    </source>
</evidence>
<keyword evidence="1" id="KW-0812">Transmembrane</keyword>
<dbReference type="AlphaFoldDB" id="A0A554LHE8"/>
<keyword evidence="1" id="KW-0472">Membrane</keyword>
<sequence>MEKIHNFLRTKFKCYHNWHNFKYFNLVHKLILIFYLSAVLGFLTLELADIKKEPNASTLAQSNSGVLSTQTDWQAGTYVSGEVDLITTPGSMKFGNEGELDLKAIYDAAPSRVTVANYSSEKGKVLDDATSTYWYDVGFQGPWPLESPMILSNGYWIIDLTQEYAISKIRTYDSGPNLPLESFGVYITHHCSNFADFIVFDACGSSPAMASPQWNETTGNYSARYIRLVGHDPLSSSKTINIHELEIYTTPLTATHTTALAQIGDTGEANRNVVEYQNFTPSETEPANSDITYRFRKTNQDGSWTGDWTGYVDYTGTAINLTSYSALAITQADVDAGKTYLQVETKFVRTDVSANPIVSDYTVNFHTNKRPEAPTAQ</sequence>
<evidence type="ECO:0000313" key="3">
    <source>
        <dbReference type="Proteomes" id="UP000315689"/>
    </source>
</evidence>
<reference evidence="2 3" key="1">
    <citation type="submission" date="2017-07" db="EMBL/GenBank/DDBJ databases">
        <title>Mechanisms for carbon and nitrogen cycling indicate functional differentiation within the Candidate Phyla Radiation.</title>
        <authorList>
            <person name="Danczak R.E."/>
            <person name="Johnston M.D."/>
            <person name="Kenah C."/>
            <person name="Slattery M."/>
            <person name="Wrighton K.C."/>
            <person name="Wilkins M.J."/>
        </authorList>
    </citation>
    <scope>NUCLEOTIDE SEQUENCE [LARGE SCALE GENOMIC DNA]</scope>
    <source>
        <strain evidence="2">Licking1014_7</strain>
    </source>
</reference>
<keyword evidence="1" id="KW-1133">Transmembrane helix</keyword>